<feature type="domain" description="DUF8083" evidence="1">
    <location>
        <begin position="5"/>
        <end position="298"/>
    </location>
</feature>
<name>A0ABW2BTT4_9PSEU</name>
<organism evidence="2 3">
    <name type="scientific">Haloechinothrix salitolerans</name>
    <dbReference type="NCBI Taxonomy" id="926830"/>
    <lineage>
        <taxon>Bacteria</taxon>
        <taxon>Bacillati</taxon>
        <taxon>Actinomycetota</taxon>
        <taxon>Actinomycetes</taxon>
        <taxon>Pseudonocardiales</taxon>
        <taxon>Pseudonocardiaceae</taxon>
        <taxon>Haloechinothrix</taxon>
    </lineage>
</organism>
<accession>A0ABW2BTT4</accession>
<keyword evidence="3" id="KW-1185">Reference proteome</keyword>
<dbReference type="Proteomes" id="UP001596337">
    <property type="component" value="Unassembled WGS sequence"/>
</dbReference>
<proteinExistence type="predicted"/>
<dbReference type="RefSeq" id="WP_345403661.1">
    <property type="nucleotide sequence ID" value="NZ_BAABLA010000115.1"/>
</dbReference>
<dbReference type="Pfam" id="PF26312">
    <property type="entry name" value="DUF8083"/>
    <property type="match status" value="1"/>
</dbReference>
<reference evidence="3" key="1">
    <citation type="journal article" date="2019" name="Int. J. Syst. Evol. Microbiol.">
        <title>The Global Catalogue of Microorganisms (GCM) 10K type strain sequencing project: providing services to taxonomists for standard genome sequencing and annotation.</title>
        <authorList>
            <consortium name="The Broad Institute Genomics Platform"/>
            <consortium name="The Broad Institute Genome Sequencing Center for Infectious Disease"/>
            <person name="Wu L."/>
            <person name="Ma J."/>
        </authorList>
    </citation>
    <scope>NUCLEOTIDE SEQUENCE [LARGE SCALE GENOMIC DNA]</scope>
    <source>
        <strain evidence="3">KCTC 32255</strain>
    </source>
</reference>
<protein>
    <recommendedName>
        <fullName evidence="1">DUF8083 domain-containing protein</fullName>
    </recommendedName>
</protein>
<evidence type="ECO:0000313" key="2">
    <source>
        <dbReference type="EMBL" id="MFC6865822.1"/>
    </source>
</evidence>
<dbReference type="InterPro" id="IPR058396">
    <property type="entry name" value="DUF8083"/>
</dbReference>
<comment type="caution">
    <text evidence="2">The sequence shown here is derived from an EMBL/GenBank/DDBJ whole genome shotgun (WGS) entry which is preliminary data.</text>
</comment>
<sequence>MPRPFSAYLRVYEPLSAFGDPPDERLVAAVEQATMTRTDSIAHEEHMWLKSQLTKPPRLLPAELADGRPAPSGLTDVLVLRPEDVPTTEGVTVGPGPLVCPLELRPRSAAALTSFLDDAHPALRAAVLDANEINLEGARARASAALGQVHSSALHVLSVTWTIPLPWFTLVDPEQRTLNLGTGMDDPERELSWRVAMADARRRVAKARELAENVLGDQGPTKVLIDTDRWLAAFDARSAVELDYGGLVQLIADPLLESDTSAEEVHSILDALESGDVEELTDLFTGLRDYWGELAARERFN</sequence>
<dbReference type="EMBL" id="JBHSXX010000001">
    <property type="protein sequence ID" value="MFC6865822.1"/>
    <property type="molecule type" value="Genomic_DNA"/>
</dbReference>
<gene>
    <name evidence="2" type="ORF">ACFQGD_01540</name>
</gene>
<evidence type="ECO:0000259" key="1">
    <source>
        <dbReference type="Pfam" id="PF26312"/>
    </source>
</evidence>
<evidence type="ECO:0000313" key="3">
    <source>
        <dbReference type="Proteomes" id="UP001596337"/>
    </source>
</evidence>